<reference evidence="1 2" key="1">
    <citation type="submission" date="2017-03" db="EMBL/GenBank/DDBJ databases">
        <authorList>
            <person name="Afonso C.L."/>
            <person name="Miller P.J."/>
            <person name="Scott M.A."/>
            <person name="Spackman E."/>
            <person name="Goraichik I."/>
            <person name="Dimitrov K.M."/>
            <person name="Suarez D.L."/>
            <person name="Swayne D.E."/>
        </authorList>
    </citation>
    <scope>NUCLEOTIDE SEQUENCE [LARGE SCALE GENOMIC DNA]</scope>
    <source>
        <strain evidence="1">PRJEB14757</strain>
    </source>
</reference>
<evidence type="ECO:0000313" key="2">
    <source>
        <dbReference type="Proteomes" id="UP000191931"/>
    </source>
</evidence>
<proteinExistence type="predicted"/>
<gene>
    <name evidence="1" type="ORF">MTBBW1_1340005</name>
</gene>
<dbReference type="OrthoDB" id="190500at2"/>
<keyword evidence="2" id="KW-1185">Reference proteome</keyword>
<dbReference type="EMBL" id="FWEV01000040">
    <property type="protein sequence ID" value="SLM28432.1"/>
    <property type="molecule type" value="Genomic_DNA"/>
</dbReference>
<accession>A0A1W1H7I4</accession>
<evidence type="ECO:0008006" key="3">
    <source>
        <dbReference type="Google" id="ProtNLM"/>
    </source>
</evidence>
<sequence length="91" mass="10076">MILTPMFLGGSDGNAELRSPPLKNALQYWWRLTQGDIAPDELLAKEQALFGGVHEDKTRKMESLRSVVDVVVSGEVQKDKKGNTINHAKQA</sequence>
<dbReference type="STRING" id="1246637.MTBBW1_1340005"/>
<evidence type="ECO:0000313" key="1">
    <source>
        <dbReference type="EMBL" id="SLM28432.1"/>
    </source>
</evidence>
<protein>
    <recommendedName>
        <fullName evidence="3">Type III-B CRISPR module RAMP protein Cmr1</fullName>
    </recommendedName>
</protein>
<dbReference type="Proteomes" id="UP000191931">
    <property type="component" value="Unassembled WGS sequence"/>
</dbReference>
<dbReference type="RefSeq" id="WP_139786786.1">
    <property type="nucleotide sequence ID" value="NZ_LT828548.1"/>
</dbReference>
<organism evidence="1 2">
    <name type="scientific">Desulfamplus magnetovallimortis</name>
    <dbReference type="NCBI Taxonomy" id="1246637"/>
    <lineage>
        <taxon>Bacteria</taxon>
        <taxon>Pseudomonadati</taxon>
        <taxon>Thermodesulfobacteriota</taxon>
        <taxon>Desulfobacteria</taxon>
        <taxon>Desulfobacterales</taxon>
        <taxon>Desulfobacteraceae</taxon>
        <taxon>Desulfamplus</taxon>
    </lineage>
</organism>
<name>A0A1W1H7I4_9BACT</name>
<dbReference type="AlphaFoldDB" id="A0A1W1H7I4"/>